<dbReference type="EMBL" id="FZNP01000023">
    <property type="protein sequence ID" value="SNS64630.1"/>
    <property type="molecule type" value="Genomic_DNA"/>
</dbReference>
<feature type="compositionally biased region" description="Low complexity" evidence="1">
    <location>
        <begin position="40"/>
        <end position="52"/>
    </location>
</feature>
<keyword evidence="2" id="KW-0732">Signal</keyword>
<protein>
    <recommendedName>
        <fullName evidence="3">Cytoskeleton protein RodZ-like C-terminal domain-containing protein</fullName>
    </recommendedName>
</protein>
<dbReference type="InterPro" id="IPR025194">
    <property type="entry name" value="RodZ-like_C"/>
</dbReference>
<reference evidence="5" key="1">
    <citation type="submission" date="2017-06" db="EMBL/GenBank/DDBJ databases">
        <authorList>
            <person name="Varghese N."/>
            <person name="Submissions S."/>
        </authorList>
    </citation>
    <scope>NUCLEOTIDE SEQUENCE [LARGE SCALE GENOMIC DNA]</scope>
    <source>
        <strain evidence="5">DSM 44485</strain>
    </source>
</reference>
<accession>A0A239G6A9</accession>
<feature type="region of interest" description="Disordered" evidence="1">
    <location>
        <begin position="24"/>
        <end position="54"/>
    </location>
</feature>
<evidence type="ECO:0000259" key="3">
    <source>
        <dbReference type="Pfam" id="PF13464"/>
    </source>
</evidence>
<dbReference type="AlphaFoldDB" id="A0A239G6A9"/>
<evidence type="ECO:0000256" key="2">
    <source>
        <dbReference type="SAM" id="SignalP"/>
    </source>
</evidence>
<evidence type="ECO:0000256" key="1">
    <source>
        <dbReference type="SAM" id="MobiDB-lite"/>
    </source>
</evidence>
<organism evidence="4 5">
    <name type="scientific">Actinomadura mexicana</name>
    <dbReference type="NCBI Taxonomy" id="134959"/>
    <lineage>
        <taxon>Bacteria</taxon>
        <taxon>Bacillati</taxon>
        <taxon>Actinomycetota</taxon>
        <taxon>Actinomycetes</taxon>
        <taxon>Streptosporangiales</taxon>
        <taxon>Thermomonosporaceae</taxon>
        <taxon>Actinomadura</taxon>
    </lineage>
</organism>
<evidence type="ECO:0000313" key="4">
    <source>
        <dbReference type="EMBL" id="SNS64630.1"/>
    </source>
</evidence>
<feature type="chain" id="PRO_5039573463" description="Cytoskeleton protein RodZ-like C-terminal domain-containing protein" evidence="2">
    <location>
        <begin position="18"/>
        <end position="133"/>
    </location>
</feature>
<feature type="domain" description="Cytoskeleton protein RodZ-like C-terminal" evidence="3">
    <location>
        <begin position="68"/>
        <end position="121"/>
    </location>
</feature>
<gene>
    <name evidence="4" type="ORF">SAMN06265355_12338</name>
</gene>
<sequence length="133" mass="13491">MAALALLIVGGMALVNAIMSEPDKKGPATGAPPAGGGGRTTPSSNETTTSPAAPLPLVIRVTGQPTTVVVRVADAGGKVLANSTLNTGDTLQFKEAPLQVVALNGGSLQVAIYGRVQPREPNGQRAQWLVKAR</sequence>
<dbReference type="Pfam" id="PF13464">
    <property type="entry name" value="RodZ_C"/>
    <property type="match status" value="1"/>
</dbReference>
<dbReference type="OrthoDB" id="3483537at2"/>
<dbReference type="RefSeq" id="WP_143227444.1">
    <property type="nucleotide sequence ID" value="NZ_FZNP01000023.1"/>
</dbReference>
<name>A0A239G6A9_9ACTN</name>
<evidence type="ECO:0000313" key="5">
    <source>
        <dbReference type="Proteomes" id="UP000198420"/>
    </source>
</evidence>
<feature type="signal peptide" evidence="2">
    <location>
        <begin position="1"/>
        <end position="17"/>
    </location>
</feature>
<dbReference type="Proteomes" id="UP000198420">
    <property type="component" value="Unassembled WGS sequence"/>
</dbReference>
<proteinExistence type="predicted"/>
<keyword evidence="5" id="KW-1185">Reference proteome</keyword>